<dbReference type="SMART" id="SM00066">
    <property type="entry name" value="GAL4"/>
    <property type="match status" value="1"/>
</dbReference>
<evidence type="ECO:0000256" key="5">
    <source>
        <dbReference type="ARBA" id="ARBA00023125"/>
    </source>
</evidence>
<keyword evidence="3" id="KW-0862">Zinc</keyword>
<dbReference type="SUPFAM" id="SSF57701">
    <property type="entry name" value="Zn2/Cys6 DNA-binding domain"/>
    <property type="match status" value="1"/>
</dbReference>
<evidence type="ECO:0000256" key="6">
    <source>
        <dbReference type="ARBA" id="ARBA00023163"/>
    </source>
</evidence>
<feature type="domain" description="Zn(2)-C6 fungal-type" evidence="9">
    <location>
        <begin position="136"/>
        <end position="166"/>
    </location>
</feature>
<evidence type="ECO:0000259" key="9">
    <source>
        <dbReference type="PROSITE" id="PS50048"/>
    </source>
</evidence>
<keyword evidence="5" id="KW-0238">DNA-binding</keyword>
<dbReference type="GO" id="GO:0003677">
    <property type="term" value="F:DNA binding"/>
    <property type="evidence" value="ECO:0007669"/>
    <property type="project" value="UniProtKB-KW"/>
</dbReference>
<dbReference type="PROSITE" id="PS00463">
    <property type="entry name" value="ZN2_CY6_FUNGAL_1"/>
    <property type="match status" value="1"/>
</dbReference>
<feature type="region of interest" description="Disordered" evidence="8">
    <location>
        <begin position="87"/>
        <end position="124"/>
    </location>
</feature>
<evidence type="ECO:0000256" key="3">
    <source>
        <dbReference type="ARBA" id="ARBA00022833"/>
    </source>
</evidence>
<dbReference type="CDD" id="cd00067">
    <property type="entry name" value="GAL4"/>
    <property type="match status" value="1"/>
</dbReference>
<dbReference type="PANTHER" id="PTHR31313:SF81">
    <property type="entry name" value="TY1 ENHANCER ACTIVATOR"/>
    <property type="match status" value="1"/>
</dbReference>
<dbReference type="Gene3D" id="4.10.240.10">
    <property type="entry name" value="Zn(2)-C6 fungal-type DNA-binding domain"/>
    <property type="match status" value="1"/>
</dbReference>
<evidence type="ECO:0000256" key="7">
    <source>
        <dbReference type="ARBA" id="ARBA00023242"/>
    </source>
</evidence>
<dbReference type="GO" id="GO:0000981">
    <property type="term" value="F:DNA-binding transcription factor activity, RNA polymerase II-specific"/>
    <property type="evidence" value="ECO:0007669"/>
    <property type="project" value="InterPro"/>
</dbReference>
<accession>A0A8H6CPV1</accession>
<keyword evidence="11" id="KW-1185">Reference proteome</keyword>
<dbReference type="PRINTS" id="PR00755">
    <property type="entry name" value="AFLATOXINBRP"/>
</dbReference>
<dbReference type="InterPro" id="IPR001138">
    <property type="entry name" value="Zn2Cys6_DnaBD"/>
</dbReference>
<dbReference type="Pfam" id="PF00172">
    <property type="entry name" value="Zn_clus"/>
    <property type="match status" value="1"/>
</dbReference>
<dbReference type="PROSITE" id="PS50048">
    <property type="entry name" value="ZN2_CY6_FUNGAL_2"/>
    <property type="match status" value="1"/>
</dbReference>
<comment type="subcellular location">
    <subcellularLocation>
        <location evidence="1">Nucleus</location>
    </subcellularLocation>
</comment>
<name>A0A8H6CPV1_9LECA</name>
<organism evidence="10 11">
    <name type="scientific">Letharia lupina</name>
    <dbReference type="NCBI Taxonomy" id="560253"/>
    <lineage>
        <taxon>Eukaryota</taxon>
        <taxon>Fungi</taxon>
        <taxon>Dikarya</taxon>
        <taxon>Ascomycota</taxon>
        <taxon>Pezizomycotina</taxon>
        <taxon>Lecanoromycetes</taxon>
        <taxon>OSLEUM clade</taxon>
        <taxon>Lecanoromycetidae</taxon>
        <taxon>Lecanorales</taxon>
        <taxon>Lecanorineae</taxon>
        <taxon>Parmeliaceae</taxon>
        <taxon>Letharia</taxon>
    </lineage>
</organism>
<evidence type="ECO:0000256" key="8">
    <source>
        <dbReference type="SAM" id="MobiDB-lite"/>
    </source>
</evidence>
<keyword evidence="4" id="KW-0805">Transcription regulation</keyword>
<feature type="compositionally biased region" description="Basic and acidic residues" evidence="8">
    <location>
        <begin position="98"/>
        <end position="112"/>
    </location>
</feature>
<gene>
    <name evidence="10" type="ORF">HO133_008861</name>
</gene>
<dbReference type="Proteomes" id="UP000593566">
    <property type="component" value="Unassembled WGS sequence"/>
</dbReference>
<dbReference type="PANTHER" id="PTHR31313">
    <property type="entry name" value="TY1 ENHANCER ACTIVATOR"/>
    <property type="match status" value="1"/>
</dbReference>
<dbReference type="InterPro" id="IPR051615">
    <property type="entry name" value="Transcr_Regulatory_Elem"/>
</dbReference>
<evidence type="ECO:0000256" key="2">
    <source>
        <dbReference type="ARBA" id="ARBA00022723"/>
    </source>
</evidence>
<dbReference type="GeneID" id="59337256"/>
<dbReference type="InterPro" id="IPR036864">
    <property type="entry name" value="Zn2-C6_fun-type_DNA-bd_sf"/>
</dbReference>
<dbReference type="RefSeq" id="XP_037155725.1">
    <property type="nucleotide sequence ID" value="XM_037299724.1"/>
</dbReference>
<evidence type="ECO:0000256" key="4">
    <source>
        <dbReference type="ARBA" id="ARBA00023015"/>
    </source>
</evidence>
<dbReference type="GO" id="GO:0005634">
    <property type="term" value="C:nucleus"/>
    <property type="evidence" value="ECO:0007669"/>
    <property type="project" value="UniProtKB-SubCell"/>
</dbReference>
<sequence>MSSNNFSTSAPNSRAPVLPQTLVSLADPPLLGGDEPLIFDELTGPYAMPPNDWYEWEDPMPTVTSVPGLQASPELWVPVDAVSIAPRQRHRAPAPTRQETEARHPELANKPEPKRRKAPPVKGVSGRVIEKKVEQACMRCRAAKQKCDGEKPHCRRCTRRNRRCSYVPTERQIEWAQKKAAGSANTPPESVEQPRTVAMTPPENYVLTAPGRRLLPRPEAPEAAMGGFTAGAEAQLQDPEYFDRALEDLNTMTNGYSQYPQQPCWTSGELDLWSTGALQYPPQPNLAFRGYLSQPSRPLPFLGEPSLTSEGSVGQSTGFSLYTRDPSMASDGPTAFSENSTHQNEPGMGFMNYDFPQTSPEGGQDLTGSNHFDGQAWTLAHFAGLDAMDLPGNRRT</sequence>
<keyword evidence="2" id="KW-0479">Metal-binding</keyword>
<comment type="caution">
    <text evidence="10">The sequence shown here is derived from an EMBL/GenBank/DDBJ whole genome shotgun (WGS) entry which is preliminary data.</text>
</comment>
<keyword evidence="6" id="KW-0804">Transcription</keyword>
<reference evidence="10 11" key="1">
    <citation type="journal article" date="2020" name="Genomics">
        <title>Complete, high-quality genomes from long-read metagenomic sequencing of two wolf lichen thalli reveals enigmatic genome architecture.</title>
        <authorList>
            <person name="McKenzie S.K."/>
            <person name="Walston R.F."/>
            <person name="Allen J.L."/>
        </authorList>
    </citation>
    <scope>NUCLEOTIDE SEQUENCE [LARGE SCALE GENOMIC DNA]</scope>
    <source>
        <strain evidence="10">WasteWater1</strain>
    </source>
</reference>
<evidence type="ECO:0000256" key="1">
    <source>
        <dbReference type="ARBA" id="ARBA00004123"/>
    </source>
</evidence>
<evidence type="ECO:0000313" key="11">
    <source>
        <dbReference type="Proteomes" id="UP000593566"/>
    </source>
</evidence>
<dbReference type="GO" id="GO:0008270">
    <property type="term" value="F:zinc ion binding"/>
    <property type="evidence" value="ECO:0007669"/>
    <property type="project" value="InterPro"/>
</dbReference>
<evidence type="ECO:0000313" key="10">
    <source>
        <dbReference type="EMBL" id="KAF6227417.1"/>
    </source>
</evidence>
<dbReference type="AlphaFoldDB" id="A0A8H6CPV1"/>
<protein>
    <recommendedName>
        <fullName evidence="9">Zn(2)-C6 fungal-type domain-containing protein</fullName>
    </recommendedName>
</protein>
<dbReference type="EMBL" id="JACCJB010000005">
    <property type="protein sequence ID" value="KAF6227417.1"/>
    <property type="molecule type" value="Genomic_DNA"/>
</dbReference>
<proteinExistence type="predicted"/>
<keyword evidence="7" id="KW-0539">Nucleus</keyword>